<dbReference type="RefSeq" id="YP_010651988.1">
    <property type="nucleotide sequence ID" value="NC_070784.1"/>
</dbReference>
<gene>
    <name evidence="1" type="primary">162</name>
    <name evidence="1" type="ORF">SEA_TUNATARTARE_162</name>
</gene>
<evidence type="ECO:0000313" key="1">
    <source>
        <dbReference type="EMBL" id="QWT30031.1"/>
    </source>
</evidence>
<evidence type="ECO:0000313" key="2">
    <source>
        <dbReference type="Proteomes" id="UP000683399"/>
    </source>
</evidence>
<organism evidence="1 2">
    <name type="scientific">Streptomyces phage TunaTartare</name>
    <dbReference type="NCBI Taxonomy" id="2848887"/>
    <lineage>
        <taxon>Viruses</taxon>
        <taxon>Duplodnaviria</taxon>
        <taxon>Heunggongvirae</taxon>
        <taxon>Uroviricota</taxon>
        <taxon>Caudoviricetes</taxon>
        <taxon>Stanwilliamsviridae</taxon>
        <taxon>Loccivirinae</taxon>
        <taxon>Faustvirus</taxon>
        <taxon>Faustvirus tunatartare</taxon>
    </lineage>
</organism>
<dbReference type="Proteomes" id="UP000683399">
    <property type="component" value="Segment"/>
</dbReference>
<name>A0A8F2E745_9CAUD</name>
<sequence>MSRQERFKRCTECKRKNISPFVKGTVCGQCIAEAEIERIRNGGSTEEAVLCSD</sequence>
<keyword evidence="2" id="KW-1185">Reference proteome</keyword>
<reference evidence="1 2" key="1">
    <citation type="submission" date="2021-03" db="EMBL/GenBank/DDBJ databases">
        <authorList>
            <person name="Alqahtani R."/>
            <person name="Behailu E."/>
            <person name="Cappabianca D.W."/>
            <person name="Csanadi-Schwartz K.M."/>
            <person name="Dalal A.S."/>
            <person name="Fahim M.S."/>
            <person name="Franklin J.M."/>
            <person name="Gluckman M.H."/>
            <person name="Levine C.J."/>
            <person name="Martin N."/>
            <person name="Milza N."/>
            <person name="Najmabadi R."/>
            <person name="Newman A.M."/>
            <person name="Pajunar M."/>
            <person name="Qalawee I."/>
            <person name="Rizvi A."/>
            <person name="Samuel A."/>
            <person name="Smith A."/>
            <person name="Swann F.E."/>
            <person name="Sweeney P."/>
            <person name="Torres N.R."/>
            <person name="Ventrone L."/>
            <person name="Ventura L."/>
            <person name="Wroe M."/>
            <person name="Acquaye N.A."/>
            <person name="Agnes T.J."/>
            <person name="Ahmed A."/>
            <person name="Ahmed S."/>
            <person name="Amodu B.A."/>
            <person name="Arefeayne N.F."/>
            <person name="Asamoah-Frimpong E.A."/>
            <person name="Attaran A."/>
            <person name="Barragan J.M."/>
            <person name="Baumgarten L.N."/>
            <person name="Berhane B."/>
            <person name="Beyene A."/>
            <person name="Bhattarai B."/>
            <person name="Biondokin D.V."/>
            <person name="Boone B.K."/>
            <person name="Burney S.Z."/>
            <person name="Cayanan J.T."/>
            <person name="Cesta G."/>
            <person name="Chang J."/>
            <person name="Chavez J."/>
            <person name="Chorbajian C."/>
            <person name="Christian S."/>
            <person name="Corns J.R."/>
            <person name="Corns N.R."/>
            <person name="Cowan J.T."/>
            <person name="Coyne C."/>
            <person name="Dadzie B."/>
            <person name="Datu D.V."/>
            <person name="Deng B.C."/>
            <person name="Der L."/>
            <person name="Dickerson K."/>
            <person name="Dozier E."/>
            <person name="Egbunine A.O."/>
            <person name="Farooq M."/>
            <person name="Fonge A.E."/>
            <person name="Ghomsi-Nono M.P."/>
            <person name="Giampietro H."/>
            <person name="Gunnison R.P."/>
            <person name="Han S.H."/>
            <person name="Hennigan A.J."/>
            <person name="Hong A.N."/>
            <person name="Ijomor E.C."/>
            <person name="Jalali A."/>
            <person name="Jamil T.Z."/>
            <person name="Jenkins C.R."/>
            <person name="Joseph M.A."/>
            <person name="Jowanowitch O.J."/>
            <person name="Kang D."/>
            <person name="Khan A."/>
            <person name="Khan Z.K."/>
            <person name="Kiewe T."/>
            <person name="Kjerulf A.B."/>
            <person name="Kolosey V."/>
            <person name="Kurup M."/>
            <person name="Lee V.H."/>
            <person name="Llontop-Maldonado V."/>
            <person name="Long P."/>
            <person name="Lu N."/>
            <person name="Majekodunmi A."/>
            <person name="Malik H.W."/>
            <person name="Marcellino S.C."/>
            <person name="Martinez L.A."/>
            <person name="Meher F.N."/>
            <person name="Michelin M.A."/>
            <person name="Mitchell K.G."/>
            <person name="Mullens W.J."/>
            <person name="Nwakama C."/>
            <person name="Nwosu F.T."/>
            <person name="Oboh E.C."/>
            <person name="Odujinrin O."/>
            <person name="Ogunsan O."/>
            <person name="O'Neill K."/>
            <person name="Oxlaj J.A."/>
            <person name="Patel A.K."/>
            <person name="Patel B.R."/>
            <person name="Pham Q."/>
            <person name="Porter J."/>
            <person name="Portes J."/>
            <person name="Prokopenko A."/>
            <person name="Quraishi M."/>
            <person name="Qureshi M."/>
            <person name="Rivera A."/>
            <person name="Rubalsky V."/>
            <person name="Saikali Y."/>
            <person name="Saqaf K."/>
            <person name="Saroya S.R."/>
            <person name="Seas A."/>
            <person name="Shadrick R.E."/>
            <person name="Sharda N."/>
            <person name="Sigindere M.T."/>
            <person name="Simbi V.G."/>
            <person name="Thuzar C."/>
            <person name="Tran K."/>
            <person name="Tran V.D."/>
            <person name="Trang W."/>
            <person name="Vaishnav N."/>
            <person name="Vuong K."/>
            <person name="Walker C."/>
            <person name="Wallace S.A."/>
            <person name="Warfield J.C."/>
            <person name="Wikina T."/>
            <person name="Wobbeking F.T."/>
            <person name="Worrent L.D."/>
            <person name="Yan T."/>
            <person name="Zehra A."/>
            <person name="Avazpour P."/>
            <person name="Kim F.M."/>
            <person name="Mason K."/>
            <person name="Nguyen D.A."/>
            <person name="Pettit S.M."/>
            <person name="Zhou O.J."/>
            <person name="Brissett D.L."/>
            <person name="Gualtieri C."/>
            <person name="Hufford T.M."/>
            <person name="Ko J.M."/>
            <person name="Novak J.K."/>
            <person name="Smith Z.M."/>
            <person name="Mayer-Bacon C."/>
            <person name="Erill I."/>
            <person name="Caruso S.M."/>
            <person name="Garlena R.A."/>
            <person name="Russell D.A."/>
            <person name="Pope W.H."/>
            <person name="Jacobs-Sera D."/>
            <person name="Hatfull G.F."/>
        </authorList>
    </citation>
    <scope>NUCLEOTIDE SEQUENCE [LARGE SCALE GENOMIC DNA]</scope>
</reference>
<proteinExistence type="predicted"/>
<accession>A0A8F2E745</accession>
<dbReference type="GeneID" id="77927730"/>
<protein>
    <submittedName>
        <fullName evidence="1">Uncharacterized protein</fullName>
    </submittedName>
</protein>
<dbReference type="EMBL" id="MW822145">
    <property type="protein sequence ID" value="QWT30031.1"/>
    <property type="molecule type" value="Genomic_DNA"/>
</dbReference>
<dbReference type="KEGG" id="vg:77927730"/>